<feature type="domain" description="Peptidase S11 D-Ala-D-Ala carboxypeptidase A C-terminal" evidence="17">
    <location>
        <begin position="323"/>
        <end position="430"/>
    </location>
</feature>
<reference evidence="18 19" key="1">
    <citation type="journal article" date="2015" name="Genome Announc.">
        <title>Expanding the biotechnology potential of lactobacilli through comparative genomics of 213 strains and associated genera.</title>
        <authorList>
            <person name="Sun Z."/>
            <person name="Harris H.M."/>
            <person name="McCann A."/>
            <person name="Guo C."/>
            <person name="Argimon S."/>
            <person name="Zhang W."/>
            <person name="Yang X."/>
            <person name="Jeffery I.B."/>
            <person name="Cooney J.C."/>
            <person name="Kagawa T.F."/>
            <person name="Liu W."/>
            <person name="Song Y."/>
            <person name="Salvetti E."/>
            <person name="Wrobel A."/>
            <person name="Rasinkangas P."/>
            <person name="Parkhill J."/>
            <person name="Rea M.C."/>
            <person name="O'Sullivan O."/>
            <person name="Ritari J."/>
            <person name="Douillard F.P."/>
            <person name="Paul Ross R."/>
            <person name="Yang R."/>
            <person name="Briner A.E."/>
            <person name="Felis G.E."/>
            <person name="de Vos W.M."/>
            <person name="Barrangou R."/>
            <person name="Klaenhammer T.R."/>
            <person name="Caufield P.W."/>
            <person name="Cui Y."/>
            <person name="Zhang H."/>
            <person name="O'Toole P.W."/>
        </authorList>
    </citation>
    <scope>NUCLEOTIDE SEQUENCE [LARGE SCALE GENOMIC DNA]</scope>
    <source>
        <strain evidence="18 19">ATCC 27304</strain>
    </source>
</reference>
<protein>
    <recommendedName>
        <fullName evidence="4">serine-type D-Ala-D-Ala carboxypeptidase</fullName>
        <ecNumber evidence="4">3.4.16.4</ecNumber>
    </recommendedName>
</protein>
<feature type="active site" description="Acyl-ester intermediate" evidence="13">
    <location>
        <position position="79"/>
    </location>
</feature>
<keyword evidence="6" id="KW-0645">Protease</keyword>
<dbReference type="STRING" id="1618.IV36_GL001811"/>
<dbReference type="InterPro" id="IPR037167">
    <property type="entry name" value="Peptidase_S11_C_sf"/>
</dbReference>
<dbReference type="GO" id="GO:0009002">
    <property type="term" value="F:serine-type D-Ala-D-Ala carboxypeptidase activity"/>
    <property type="evidence" value="ECO:0007669"/>
    <property type="project" value="UniProtKB-EC"/>
</dbReference>
<feature type="active site" description="Proton acceptor" evidence="13">
    <location>
        <position position="82"/>
    </location>
</feature>
<evidence type="ECO:0000256" key="1">
    <source>
        <dbReference type="ARBA" id="ARBA00003217"/>
    </source>
</evidence>
<dbReference type="EMBL" id="JQAR01000042">
    <property type="protein sequence ID" value="KRN26597.1"/>
    <property type="molecule type" value="Genomic_DNA"/>
</dbReference>
<evidence type="ECO:0000256" key="16">
    <source>
        <dbReference type="SAM" id="SignalP"/>
    </source>
</evidence>
<comment type="similarity">
    <text evidence="3 15">Belongs to the peptidase S11 family.</text>
</comment>
<comment type="caution">
    <text evidence="18">The sequence shown here is derived from an EMBL/GenBank/DDBJ whole genome shotgun (WGS) entry which is preliminary data.</text>
</comment>
<comment type="function">
    <text evidence="1">Removes C-terminal D-alanyl residues from sugar-peptide cell wall precursors.</text>
</comment>
<evidence type="ECO:0000256" key="14">
    <source>
        <dbReference type="PIRSR" id="PIRSR618044-2"/>
    </source>
</evidence>
<comment type="pathway">
    <text evidence="2">Cell wall biogenesis; peptidoglycan biosynthesis.</text>
</comment>
<feature type="binding site" evidence="14">
    <location>
        <position position="269"/>
    </location>
    <ligand>
        <name>substrate</name>
    </ligand>
</feature>
<dbReference type="PRINTS" id="PR00725">
    <property type="entry name" value="DADACBPTASE1"/>
</dbReference>
<comment type="catalytic activity">
    <reaction evidence="12">
        <text>Preferential cleavage: (Ac)2-L-Lys-D-Ala-|-D-Ala. Also transpeptidation of peptidyl-alanyl moieties that are N-acyl substituents of D-alanine.</text>
        <dbReference type="EC" id="3.4.16.4"/>
    </reaction>
</comment>
<evidence type="ECO:0000256" key="11">
    <source>
        <dbReference type="ARBA" id="ARBA00023316"/>
    </source>
</evidence>
<dbReference type="GO" id="GO:0006508">
    <property type="term" value="P:proteolysis"/>
    <property type="evidence" value="ECO:0007669"/>
    <property type="project" value="UniProtKB-KW"/>
</dbReference>
<evidence type="ECO:0000256" key="10">
    <source>
        <dbReference type="ARBA" id="ARBA00022984"/>
    </source>
</evidence>
<dbReference type="SMART" id="SM00936">
    <property type="entry name" value="PBP5_C"/>
    <property type="match status" value="1"/>
</dbReference>
<evidence type="ECO:0000256" key="7">
    <source>
        <dbReference type="ARBA" id="ARBA00022729"/>
    </source>
</evidence>
<keyword evidence="8" id="KW-0378">Hydrolase</keyword>
<keyword evidence="10" id="KW-0573">Peptidoglycan synthesis</keyword>
<dbReference type="Pfam" id="PF00768">
    <property type="entry name" value="Peptidase_S11"/>
    <property type="match status" value="1"/>
</dbReference>
<evidence type="ECO:0000256" key="3">
    <source>
        <dbReference type="ARBA" id="ARBA00007164"/>
    </source>
</evidence>
<dbReference type="InterPro" id="IPR018044">
    <property type="entry name" value="Peptidase_S11"/>
</dbReference>
<dbReference type="GO" id="GO:0009252">
    <property type="term" value="P:peptidoglycan biosynthetic process"/>
    <property type="evidence" value="ECO:0007669"/>
    <property type="project" value="UniProtKB-UniPathway"/>
</dbReference>
<dbReference type="InterPro" id="IPR012338">
    <property type="entry name" value="Beta-lactam/transpept-like"/>
</dbReference>
<dbReference type="PATRIC" id="fig|1618.3.peg.1842"/>
<name>A0A0R2FJW1_9LACO</name>
<evidence type="ECO:0000256" key="5">
    <source>
        <dbReference type="ARBA" id="ARBA00022645"/>
    </source>
</evidence>
<evidence type="ECO:0000313" key="19">
    <source>
        <dbReference type="Proteomes" id="UP000051727"/>
    </source>
</evidence>
<dbReference type="AlphaFoldDB" id="A0A0R2FJW1"/>
<feature type="chain" id="PRO_5006417028" description="serine-type D-Ala-D-Ala carboxypeptidase" evidence="16">
    <location>
        <begin position="28"/>
        <end position="449"/>
    </location>
</feature>
<dbReference type="Gene3D" id="3.40.710.10">
    <property type="entry name" value="DD-peptidase/beta-lactamase superfamily"/>
    <property type="match status" value="1"/>
</dbReference>
<feature type="active site" evidence="13">
    <location>
        <position position="143"/>
    </location>
</feature>
<dbReference type="PANTHER" id="PTHR21581">
    <property type="entry name" value="D-ALANYL-D-ALANINE CARBOXYPEPTIDASE"/>
    <property type="match status" value="1"/>
</dbReference>
<feature type="signal peptide" evidence="16">
    <location>
        <begin position="1"/>
        <end position="27"/>
    </location>
</feature>
<evidence type="ECO:0000256" key="4">
    <source>
        <dbReference type="ARBA" id="ARBA00012448"/>
    </source>
</evidence>
<gene>
    <name evidence="18" type="ORF">IV36_GL001811</name>
</gene>
<dbReference type="InterPro" id="IPR015956">
    <property type="entry name" value="Peniciliin-bd_prot_C_sf"/>
</dbReference>
<dbReference type="Pfam" id="PF07943">
    <property type="entry name" value="PBP5_C"/>
    <property type="match status" value="1"/>
</dbReference>
<dbReference type="Gene3D" id="2.60.410.10">
    <property type="entry name" value="D-Ala-D-Ala carboxypeptidase, C-terminal domain"/>
    <property type="match status" value="1"/>
</dbReference>
<evidence type="ECO:0000256" key="12">
    <source>
        <dbReference type="ARBA" id="ARBA00034000"/>
    </source>
</evidence>
<dbReference type="Proteomes" id="UP000051727">
    <property type="component" value="Unassembled WGS sequence"/>
</dbReference>
<dbReference type="SUPFAM" id="SSF56601">
    <property type="entry name" value="beta-lactamase/transpeptidase-like"/>
    <property type="match status" value="1"/>
</dbReference>
<keyword evidence="7 16" id="KW-0732">Signal</keyword>
<proteinExistence type="inferred from homology"/>
<evidence type="ECO:0000259" key="17">
    <source>
        <dbReference type="SMART" id="SM00936"/>
    </source>
</evidence>
<accession>A0A0R2FJW1</accession>
<dbReference type="GO" id="GO:0071555">
    <property type="term" value="P:cell wall organization"/>
    <property type="evidence" value="ECO:0007669"/>
    <property type="project" value="UniProtKB-KW"/>
</dbReference>
<evidence type="ECO:0000256" key="13">
    <source>
        <dbReference type="PIRSR" id="PIRSR618044-1"/>
    </source>
</evidence>
<evidence type="ECO:0000256" key="15">
    <source>
        <dbReference type="RuleBase" id="RU004016"/>
    </source>
</evidence>
<keyword evidence="9" id="KW-0133">Cell shape</keyword>
<keyword evidence="5 18" id="KW-0121">Carboxypeptidase</keyword>
<dbReference type="InterPro" id="IPR001967">
    <property type="entry name" value="Peptidase_S11_N"/>
</dbReference>
<organism evidence="18 19">
    <name type="scientific">Liquorilactobacillus mali</name>
    <dbReference type="NCBI Taxonomy" id="1618"/>
    <lineage>
        <taxon>Bacteria</taxon>
        <taxon>Bacillati</taxon>
        <taxon>Bacillota</taxon>
        <taxon>Bacilli</taxon>
        <taxon>Lactobacillales</taxon>
        <taxon>Lactobacillaceae</taxon>
        <taxon>Liquorilactobacillus</taxon>
    </lineage>
</organism>
<evidence type="ECO:0000256" key="6">
    <source>
        <dbReference type="ARBA" id="ARBA00022670"/>
    </source>
</evidence>
<sequence>MKGQKKMLFKRTKKFFLGLVVATTAFAASAGIFSVPQVSADSTNVQDLNLDVKSAIAVDAKTGQILYAKNENQALPIASMSKLISIYLVLQAIKEGKLSWNQKVSVDSDSYEVSQDTTMSNVPLLKNHTYTVKQLYQASLIYSANGAVMTLANAVSGSQKKFVDKMRSLVKSWGIKDAELYTSSGLDNDQVGNAKYPGASSDAVNKLSAKDMALVAEKILKYYPDILKTTSITKMKFNNGTSETEMENWNWMLKGLSSAYTELPVDGLKTGTSDSAGADFTGTVHKDGHRIITVVMGAQHTSDTDMSRFTQTQKLMSYVYNNFTYTKIAANQTFKKASSLPTFHGKKLTAKVVNQKSTNIWLKNGVSSKNISAKLAANKKLYKNGGLGAPLAKGKNVGTLSLSVKGQQLSFLNGSTKLKLAAVNTQKIEKANIFVIMGRSIKNFFSNLF</sequence>
<evidence type="ECO:0000313" key="18">
    <source>
        <dbReference type="EMBL" id="KRN26597.1"/>
    </source>
</evidence>
<dbReference type="PANTHER" id="PTHR21581:SF11">
    <property type="entry name" value="D-ALANYL-D-ALANINE CARBOXYPEPTIDASE DACA"/>
    <property type="match status" value="1"/>
</dbReference>
<keyword evidence="11" id="KW-0961">Cell wall biogenesis/degradation</keyword>
<dbReference type="EC" id="3.4.16.4" evidence="4"/>
<dbReference type="GO" id="GO:0008360">
    <property type="term" value="P:regulation of cell shape"/>
    <property type="evidence" value="ECO:0007669"/>
    <property type="project" value="UniProtKB-KW"/>
</dbReference>
<dbReference type="InterPro" id="IPR012907">
    <property type="entry name" value="Peptidase_S11_C"/>
</dbReference>
<evidence type="ECO:0000256" key="2">
    <source>
        <dbReference type="ARBA" id="ARBA00004752"/>
    </source>
</evidence>
<dbReference type="UniPathway" id="UPA00219"/>
<evidence type="ECO:0000256" key="9">
    <source>
        <dbReference type="ARBA" id="ARBA00022960"/>
    </source>
</evidence>
<dbReference type="SUPFAM" id="SSF69189">
    <property type="entry name" value="Penicillin-binding protein associated domain"/>
    <property type="match status" value="1"/>
</dbReference>
<evidence type="ECO:0000256" key="8">
    <source>
        <dbReference type="ARBA" id="ARBA00022801"/>
    </source>
</evidence>